<dbReference type="PROSITE" id="PS50943">
    <property type="entry name" value="HTH_CROC1"/>
    <property type="match status" value="2"/>
</dbReference>
<protein>
    <submittedName>
        <fullName evidence="3">Helix-turn-helix domain-containing protein</fullName>
    </submittedName>
</protein>
<organism evidence="3 4">
    <name type="scientific">Hydrogenophaga intermedia</name>
    <dbReference type="NCBI Taxonomy" id="65786"/>
    <lineage>
        <taxon>Bacteria</taxon>
        <taxon>Pseudomonadati</taxon>
        <taxon>Pseudomonadota</taxon>
        <taxon>Betaproteobacteria</taxon>
        <taxon>Burkholderiales</taxon>
        <taxon>Comamonadaceae</taxon>
        <taxon>Hydrogenophaga</taxon>
    </lineage>
</organism>
<reference evidence="4" key="1">
    <citation type="submission" date="2014-02" db="EMBL/GenBank/DDBJ databases">
        <authorList>
            <person name="Gan H."/>
        </authorList>
    </citation>
    <scope>NUCLEOTIDE SEQUENCE [LARGE SCALE GENOMIC DNA]</scope>
    <source>
        <strain evidence="4">S1</strain>
    </source>
</reference>
<name>A0A1L1PNL3_HYDIT</name>
<dbReference type="SUPFAM" id="SSF47413">
    <property type="entry name" value="lambda repressor-like DNA-binding domains"/>
    <property type="match status" value="2"/>
</dbReference>
<evidence type="ECO:0000313" key="4">
    <source>
        <dbReference type="Proteomes" id="UP000028878"/>
    </source>
</evidence>
<dbReference type="CDD" id="cd00093">
    <property type="entry name" value="HTH_XRE"/>
    <property type="match status" value="2"/>
</dbReference>
<dbReference type="Pfam" id="PF01381">
    <property type="entry name" value="HTH_3"/>
    <property type="match status" value="2"/>
</dbReference>
<sequence>MRALADQAHVSERMLLYLEKGRSNPSLSTVEKLAQALGVQAGSLFGKRPVARQGPEVFIEAVVAQNLVAARKRLMLSQDALAQQSGVSRAVIAHIERQARNPSLHTLARLAAALDLSIETLLSK</sequence>
<gene>
    <name evidence="3" type="ORF">BN948_04828</name>
</gene>
<evidence type="ECO:0000259" key="2">
    <source>
        <dbReference type="PROSITE" id="PS50943"/>
    </source>
</evidence>
<dbReference type="GO" id="GO:0003677">
    <property type="term" value="F:DNA binding"/>
    <property type="evidence" value="ECO:0007669"/>
    <property type="project" value="UniProtKB-KW"/>
</dbReference>
<dbReference type="Proteomes" id="UP000028878">
    <property type="component" value="Unassembled WGS sequence"/>
</dbReference>
<dbReference type="InterPro" id="IPR010982">
    <property type="entry name" value="Lambda_DNA-bd_dom_sf"/>
</dbReference>
<evidence type="ECO:0000256" key="1">
    <source>
        <dbReference type="ARBA" id="ARBA00023125"/>
    </source>
</evidence>
<dbReference type="InterPro" id="IPR050807">
    <property type="entry name" value="TransReg_Diox_bact_type"/>
</dbReference>
<feature type="domain" description="HTH cro/C1-type" evidence="2">
    <location>
        <begin position="1"/>
        <end position="44"/>
    </location>
</feature>
<keyword evidence="4" id="KW-1185">Reference proteome</keyword>
<evidence type="ECO:0000313" key="3">
    <source>
        <dbReference type="EMBL" id="CDN90384.1"/>
    </source>
</evidence>
<dbReference type="InterPro" id="IPR001387">
    <property type="entry name" value="Cro/C1-type_HTH"/>
</dbReference>
<dbReference type="EMBL" id="CCAE010000079">
    <property type="protein sequence ID" value="CDN90384.1"/>
    <property type="molecule type" value="Genomic_DNA"/>
</dbReference>
<proteinExistence type="predicted"/>
<dbReference type="PANTHER" id="PTHR46797:SF1">
    <property type="entry name" value="METHYLPHOSPHONATE SYNTHASE"/>
    <property type="match status" value="1"/>
</dbReference>
<dbReference type="Gene3D" id="1.10.260.40">
    <property type="entry name" value="lambda repressor-like DNA-binding domains"/>
    <property type="match status" value="2"/>
</dbReference>
<dbReference type="SMART" id="SM00530">
    <property type="entry name" value="HTH_XRE"/>
    <property type="match status" value="2"/>
</dbReference>
<reference evidence="4" key="2">
    <citation type="submission" date="2014-11" db="EMBL/GenBank/DDBJ databases">
        <title>Draft genome sequence of Hydrogenophaga intermedia S1.</title>
        <authorList>
            <person name="Gan H.M."/>
            <person name="Chew T.H."/>
            <person name="Stolz A."/>
        </authorList>
    </citation>
    <scope>NUCLEOTIDE SEQUENCE [LARGE SCALE GENOMIC DNA]</scope>
    <source>
        <strain evidence="4">S1</strain>
    </source>
</reference>
<feature type="domain" description="HTH cro/C1-type" evidence="2">
    <location>
        <begin position="67"/>
        <end position="121"/>
    </location>
</feature>
<dbReference type="GO" id="GO:0003700">
    <property type="term" value="F:DNA-binding transcription factor activity"/>
    <property type="evidence" value="ECO:0007669"/>
    <property type="project" value="TreeGrafter"/>
</dbReference>
<dbReference type="AlphaFoldDB" id="A0A1L1PNL3"/>
<keyword evidence="1" id="KW-0238">DNA-binding</keyword>
<accession>A0A1L1PNL3</accession>
<dbReference type="GO" id="GO:0005829">
    <property type="term" value="C:cytosol"/>
    <property type="evidence" value="ECO:0007669"/>
    <property type="project" value="TreeGrafter"/>
</dbReference>
<dbReference type="PANTHER" id="PTHR46797">
    <property type="entry name" value="HTH-TYPE TRANSCRIPTIONAL REGULATOR"/>
    <property type="match status" value="1"/>
</dbReference>